<evidence type="ECO:0000256" key="1">
    <source>
        <dbReference type="SAM" id="SignalP"/>
    </source>
</evidence>
<evidence type="ECO:0008006" key="4">
    <source>
        <dbReference type="Google" id="ProtNLM"/>
    </source>
</evidence>
<feature type="chain" id="PRO_5046266789" description="Beta-glucuronidase C-terminal domain-containing protein" evidence="1">
    <location>
        <begin position="25"/>
        <end position="530"/>
    </location>
</feature>
<comment type="caution">
    <text evidence="2">The sequence shown here is derived from an EMBL/GenBank/DDBJ whole genome shotgun (WGS) entry which is preliminary data.</text>
</comment>
<name>A0ABR9GES1_9GAMM</name>
<keyword evidence="3" id="KW-1185">Reference proteome</keyword>
<protein>
    <recommendedName>
        <fullName evidence="4">Beta-glucuronidase C-terminal domain-containing protein</fullName>
    </recommendedName>
</protein>
<proteinExistence type="predicted"/>
<feature type="signal peptide" evidence="1">
    <location>
        <begin position="1"/>
        <end position="24"/>
    </location>
</feature>
<evidence type="ECO:0000313" key="2">
    <source>
        <dbReference type="EMBL" id="MBE1162539.1"/>
    </source>
</evidence>
<dbReference type="PANTHER" id="PTHR36183">
    <property type="entry name" value="BETA-GLUCURONIDASE"/>
    <property type="match status" value="1"/>
</dbReference>
<keyword evidence="1" id="KW-0732">Signal</keyword>
<dbReference type="InterPro" id="IPR017853">
    <property type="entry name" value="GH"/>
</dbReference>
<dbReference type="Gene3D" id="3.20.20.80">
    <property type="entry name" value="Glycosidases"/>
    <property type="match status" value="1"/>
</dbReference>
<dbReference type="Proteomes" id="UP000651010">
    <property type="component" value="Unassembled WGS sequence"/>
</dbReference>
<sequence length="530" mass="57143">MLKATRSALFIVLLCAGTMAESRAQSDINPPQASNLLATVKIDPNAAQKSIAPSFLGLSMVLSETRYTIGTSSSSNPYFQQLLQNLLAHGNGPMEIRVLSDKAFSPTTVSDDLPALSNLYRDMQTTGHAVKYFVGVDFSGNSDTNDNEDGAAASEAETIHRILPDGSLLSYEIGNEPDLYNTSGIRSGYNYPKYKHEYEQTAAAIEAKHTGVPMAAPVFSGYPGGFMDNVDGFILAEHAHLGMLDLHYYGGSHCNGKTTPSDYLLSSEAINHITSTARPDNVAGYIRTLNQVGRGNFRIGEMNSIACGGQDGVSNTFQSALWFLDEAMSYASAGVSGVNLFTIQNASAYYSPFRFNHTGNFPSSHYGIAQINPIYYGILAAADMLQSKAAMLPLKLSTPLNIKAYATKDEHGVVRVLLINKEETASGDGDIALYLPGRDDAVVSALRATNNDYRVSDYTHYTTHDEITFAGQTFKVTEGPQDGHLHGIAERITVRPIDGLYRIPLAHASAAVVEIHRDNSLGAEGEKAGQ</sequence>
<dbReference type="EMBL" id="JACZZA010000014">
    <property type="protein sequence ID" value="MBE1162539.1"/>
    <property type="molecule type" value="Genomic_DNA"/>
</dbReference>
<dbReference type="InterPro" id="IPR052974">
    <property type="entry name" value="GH79_Enzymes"/>
</dbReference>
<dbReference type="SUPFAM" id="SSF51445">
    <property type="entry name" value="(Trans)glycosidases"/>
    <property type="match status" value="1"/>
</dbReference>
<gene>
    <name evidence="2" type="ORF">IGX34_19305</name>
</gene>
<dbReference type="Gene3D" id="2.60.40.1180">
    <property type="entry name" value="Golgi alpha-mannosidase II"/>
    <property type="match status" value="1"/>
</dbReference>
<accession>A0ABR9GES1</accession>
<dbReference type="InterPro" id="IPR013780">
    <property type="entry name" value="Glyco_hydro_b"/>
</dbReference>
<reference evidence="2 3" key="1">
    <citation type="submission" date="2020-09" db="EMBL/GenBank/DDBJ databases">
        <title>Dyella sp. 7MK23 isolated from forest soil.</title>
        <authorList>
            <person name="Fu J."/>
        </authorList>
    </citation>
    <scope>NUCLEOTIDE SEQUENCE [LARGE SCALE GENOMIC DNA]</scope>
    <source>
        <strain evidence="2 3">7MK23</strain>
    </source>
</reference>
<organism evidence="2 3">
    <name type="scientific">Dyella acidiphila</name>
    <dbReference type="NCBI Taxonomy" id="2775866"/>
    <lineage>
        <taxon>Bacteria</taxon>
        <taxon>Pseudomonadati</taxon>
        <taxon>Pseudomonadota</taxon>
        <taxon>Gammaproteobacteria</taxon>
        <taxon>Lysobacterales</taxon>
        <taxon>Rhodanobacteraceae</taxon>
        <taxon>Dyella</taxon>
    </lineage>
</organism>
<dbReference type="RefSeq" id="WP_192557380.1">
    <property type="nucleotide sequence ID" value="NZ_JACZZA010000014.1"/>
</dbReference>
<evidence type="ECO:0000313" key="3">
    <source>
        <dbReference type="Proteomes" id="UP000651010"/>
    </source>
</evidence>
<dbReference type="PANTHER" id="PTHR36183:SF2">
    <property type="entry name" value="BETA-GLUCURONIDASE C-TERMINAL DOMAIN-CONTAINING PROTEIN"/>
    <property type="match status" value="1"/>
</dbReference>